<keyword evidence="5 7" id="KW-1133">Transmembrane helix</keyword>
<feature type="transmembrane region" description="Helical" evidence="7">
    <location>
        <begin position="159"/>
        <end position="176"/>
    </location>
</feature>
<evidence type="ECO:0000256" key="7">
    <source>
        <dbReference type="SAM" id="Phobius"/>
    </source>
</evidence>
<dbReference type="PANTHER" id="PTHR43840:SF50">
    <property type="entry name" value="MANGANESE EFFLUX SYSTEM PROTEIN MNES"/>
    <property type="match status" value="1"/>
</dbReference>
<keyword evidence="3" id="KW-0813">Transport</keyword>
<dbReference type="Proteomes" id="UP001152172">
    <property type="component" value="Unassembled WGS sequence"/>
</dbReference>
<dbReference type="InterPro" id="IPR027469">
    <property type="entry name" value="Cation_efflux_TMD_sf"/>
</dbReference>
<evidence type="ECO:0000256" key="5">
    <source>
        <dbReference type="ARBA" id="ARBA00022989"/>
    </source>
</evidence>
<feature type="transmembrane region" description="Helical" evidence="7">
    <location>
        <begin position="12"/>
        <end position="33"/>
    </location>
</feature>
<dbReference type="FunFam" id="1.20.1510.10:FF:000006">
    <property type="entry name" value="Divalent cation efflux transporter"/>
    <property type="match status" value="1"/>
</dbReference>
<accession>A0A9X3LC34</accession>
<dbReference type="Gene3D" id="1.20.1510.10">
    <property type="entry name" value="Cation efflux protein transmembrane domain"/>
    <property type="match status" value="1"/>
</dbReference>
<comment type="caution">
    <text evidence="10">The sequence shown here is derived from an EMBL/GenBank/DDBJ whole genome shotgun (WGS) entry which is preliminary data.</text>
</comment>
<evidence type="ECO:0000313" key="10">
    <source>
        <dbReference type="EMBL" id="MCZ8533514.1"/>
    </source>
</evidence>
<dbReference type="InterPro" id="IPR050291">
    <property type="entry name" value="CDF_Transporter"/>
</dbReference>
<sequence>MELYTNLREGEKGAWISISIYLLLSTLKLTIGIIGSSEALKADGLNNFTDIIASVAILIGLRISQKPPDSHHQYGHLRAETIASLVAAFIMAFIGIQVLIQAIQHLANPIEETPSLLTAIVGLASAIIMYVVYRYNLQLGNRINSAALKAAAYDNRSDALVSIGATIGIVGSILGFPILDGITALLVGVIIIYTAYTIFHDAAYTLSDGFNVEEAESLSTIVRLVEGVDELTDFKARMHGNLMFVDLTVTVNPNLNVVNSHRITEEIEQRIMKVKPFSVILVHIEPNMDTLGDG</sequence>
<dbReference type="NCBIfam" id="TIGR01297">
    <property type="entry name" value="CDF"/>
    <property type="match status" value="1"/>
</dbReference>
<dbReference type="GO" id="GO:0016020">
    <property type="term" value="C:membrane"/>
    <property type="evidence" value="ECO:0007669"/>
    <property type="project" value="UniProtKB-SubCell"/>
</dbReference>
<organism evidence="10 11">
    <name type="scientific">Psychrobacillus psychrodurans</name>
    <dbReference type="NCBI Taxonomy" id="126157"/>
    <lineage>
        <taxon>Bacteria</taxon>
        <taxon>Bacillati</taxon>
        <taxon>Bacillota</taxon>
        <taxon>Bacilli</taxon>
        <taxon>Bacillales</taxon>
        <taxon>Bacillaceae</taxon>
        <taxon>Psychrobacillus</taxon>
    </lineage>
</organism>
<keyword evidence="4 7" id="KW-0812">Transmembrane</keyword>
<evidence type="ECO:0000256" key="2">
    <source>
        <dbReference type="ARBA" id="ARBA00008114"/>
    </source>
</evidence>
<dbReference type="EMBL" id="JAMKBI010000005">
    <property type="protein sequence ID" value="MCZ8533514.1"/>
    <property type="molecule type" value="Genomic_DNA"/>
</dbReference>
<evidence type="ECO:0000256" key="4">
    <source>
        <dbReference type="ARBA" id="ARBA00022692"/>
    </source>
</evidence>
<keyword evidence="11" id="KW-1185">Reference proteome</keyword>
<dbReference type="Pfam" id="PF01545">
    <property type="entry name" value="Cation_efflux"/>
    <property type="match status" value="1"/>
</dbReference>
<dbReference type="Gene3D" id="3.30.70.1350">
    <property type="entry name" value="Cation efflux protein, cytoplasmic domain"/>
    <property type="match status" value="1"/>
</dbReference>
<evidence type="ECO:0000259" key="8">
    <source>
        <dbReference type="Pfam" id="PF01545"/>
    </source>
</evidence>
<keyword evidence="6 7" id="KW-0472">Membrane</keyword>
<dbReference type="InterPro" id="IPR058533">
    <property type="entry name" value="Cation_efflux_TM"/>
</dbReference>
<protein>
    <submittedName>
        <fullName evidence="10">Cation diffusion facilitator family transporter</fullName>
    </submittedName>
</protein>
<dbReference type="InterPro" id="IPR036837">
    <property type="entry name" value="Cation_efflux_CTD_sf"/>
</dbReference>
<evidence type="ECO:0000256" key="6">
    <source>
        <dbReference type="ARBA" id="ARBA00023136"/>
    </source>
</evidence>
<dbReference type="InterPro" id="IPR027470">
    <property type="entry name" value="Cation_efflux_CTD"/>
</dbReference>
<dbReference type="AlphaFoldDB" id="A0A9X3LC34"/>
<evidence type="ECO:0000256" key="1">
    <source>
        <dbReference type="ARBA" id="ARBA00004141"/>
    </source>
</evidence>
<dbReference type="SUPFAM" id="SSF161111">
    <property type="entry name" value="Cation efflux protein transmembrane domain-like"/>
    <property type="match status" value="1"/>
</dbReference>
<dbReference type="PANTHER" id="PTHR43840">
    <property type="entry name" value="MITOCHONDRIAL METAL TRANSPORTER 1-RELATED"/>
    <property type="match status" value="1"/>
</dbReference>
<reference evidence="10" key="1">
    <citation type="submission" date="2022-05" db="EMBL/GenBank/DDBJ databases">
        <authorList>
            <person name="Colautti A."/>
            <person name="Iacumin L."/>
        </authorList>
    </citation>
    <scope>NUCLEOTIDE SEQUENCE</scope>
    <source>
        <strain evidence="10">DSM 30747</strain>
    </source>
</reference>
<feature type="domain" description="Cation efflux protein cytoplasmic" evidence="9">
    <location>
        <begin position="213"/>
        <end position="286"/>
    </location>
</feature>
<dbReference type="SUPFAM" id="SSF160240">
    <property type="entry name" value="Cation efflux protein cytoplasmic domain-like"/>
    <property type="match status" value="1"/>
</dbReference>
<gene>
    <name evidence="10" type="ORF">M9R61_09245</name>
</gene>
<feature type="transmembrane region" description="Helical" evidence="7">
    <location>
        <begin position="82"/>
        <end position="103"/>
    </location>
</feature>
<feature type="transmembrane region" description="Helical" evidence="7">
    <location>
        <begin position="182"/>
        <end position="199"/>
    </location>
</feature>
<comment type="subcellular location">
    <subcellularLocation>
        <location evidence="1">Membrane</location>
        <topology evidence="1">Multi-pass membrane protein</topology>
    </subcellularLocation>
</comment>
<name>A0A9X3LC34_9BACI</name>
<feature type="domain" description="Cation efflux protein transmembrane" evidence="8">
    <location>
        <begin position="15"/>
        <end position="206"/>
    </location>
</feature>
<proteinExistence type="inferred from homology"/>
<dbReference type="Pfam" id="PF16916">
    <property type="entry name" value="ZT_dimer"/>
    <property type="match status" value="1"/>
</dbReference>
<dbReference type="InterPro" id="IPR002524">
    <property type="entry name" value="Cation_efflux"/>
</dbReference>
<comment type="similarity">
    <text evidence="2">Belongs to the cation diffusion facilitator (CDF) transporter (TC 2.A.4) family.</text>
</comment>
<feature type="transmembrane region" description="Helical" evidence="7">
    <location>
        <begin position="45"/>
        <end position="61"/>
    </location>
</feature>
<dbReference type="RefSeq" id="WP_269921870.1">
    <property type="nucleotide sequence ID" value="NZ_JAMKBI010000005.1"/>
</dbReference>
<evidence type="ECO:0000313" key="11">
    <source>
        <dbReference type="Proteomes" id="UP001152172"/>
    </source>
</evidence>
<evidence type="ECO:0000256" key="3">
    <source>
        <dbReference type="ARBA" id="ARBA00022448"/>
    </source>
</evidence>
<feature type="transmembrane region" description="Helical" evidence="7">
    <location>
        <begin position="115"/>
        <end position="133"/>
    </location>
</feature>
<dbReference type="GO" id="GO:0008324">
    <property type="term" value="F:monoatomic cation transmembrane transporter activity"/>
    <property type="evidence" value="ECO:0007669"/>
    <property type="project" value="InterPro"/>
</dbReference>
<evidence type="ECO:0000259" key="9">
    <source>
        <dbReference type="Pfam" id="PF16916"/>
    </source>
</evidence>